<reference evidence="5 6" key="1">
    <citation type="journal article" date="2020" name="Microb. Genom.">
        <title>Genetic diversity of clinical and environmental Mucorales isolates obtained from an investigation of mucormycosis cases among solid organ transplant recipients.</title>
        <authorList>
            <person name="Nguyen M.H."/>
            <person name="Kaul D."/>
            <person name="Muto C."/>
            <person name="Cheng S.J."/>
            <person name="Richter R.A."/>
            <person name="Bruno V.M."/>
            <person name="Liu G."/>
            <person name="Beyhan S."/>
            <person name="Sundermann A.J."/>
            <person name="Mounaud S."/>
            <person name="Pasculle A.W."/>
            <person name="Nierman W.C."/>
            <person name="Driscoll E."/>
            <person name="Cumbie R."/>
            <person name="Clancy C.J."/>
            <person name="Dupont C.L."/>
        </authorList>
    </citation>
    <scope>NUCLEOTIDE SEQUENCE [LARGE SCALE GENOMIC DNA]</scope>
    <source>
        <strain evidence="5 6">GL24</strain>
    </source>
</reference>
<dbReference type="PRINTS" id="PR00909">
    <property type="entry name" value="SPERMDNBNDNG"/>
</dbReference>
<comment type="subcellular location">
    <subcellularLocation>
        <location evidence="1">Periplasm</location>
    </subcellularLocation>
</comment>
<dbReference type="GO" id="GO:0042597">
    <property type="term" value="C:periplasmic space"/>
    <property type="evidence" value="ECO:0007669"/>
    <property type="project" value="UniProtKB-SubCell"/>
</dbReference>
<dbReference type="GO" id="GO:0019808">
    <property type="term" value="F:polyamine binding"/>
    <property type="evidence" value="ECO:0007669"/>
    <property type="project" value="InterPro"/>
</dbReference>
<evidence type="ECO:0000256" key="2">
    <source>
        <dbReference type="ARBA" id="ARBA00022448"/>
    </source>
</evidence>
<accession>A0A9P6Y0G2</accession>
<name>A0A9P6Y0G2_9FUNG</name>
<protein>
    <submittedName>
        <fullName evidence="5">Uncharacterized protein</fullName>
    </submittedName>
</protein>
<dbReference type="AlphaFoldDB" id="A0A9P6Y0G2"/>
<organism evidence="5 6">
    <name type="scientific">Rhizopus delemar</name>
    <dbReference type="NCBI Taxonomy" id="936053"/>
    <lineage>
        <taxon>Eukaryota</taxon>
        <taxon>Fungi</taxon>
        <taxon>Fungi incertae sedis</taxon>
        <taxon>Mucoromycota</taxon>
        <taxon>Mucoromycotina</taxon>
        <taxon>Mucoromycetes</taxon>
        <taxon>Mucorales</taxon>
        <taxon>Mucorineae</taxon>
        <taxon>Rhizopodaceae</taxon>
        <taxon>Rhizopus</taxon>
    </lineage>
</organism>
<comment type="caution">
    <text evidence="5">The sequence shown here is derived from an EMBL/GenBank/DDBJ whole genome shotgun (WGS) entry which is preliminary data.</text>
</comment>
<keyword evidence="4" id="KW-0574">Periplasm</keyword>
<gene>
    <name evidence="5" type="ORF">G6F50_015052</name>
</gene>
<evidence type="ECO:0000256" key="1">
    <source>
        <dbReference type="ARBA" id="ARBA00004418"/>
    </source>
</evidence>
<evidence type="ECO:0000256" key="4">
    <source>
        <dbReference type="ARBA" id="ARBA00022764"/>
    </source>
</evidence>
<dbReference type="Gene3D" id="3.40.190.10">
    <property type="entry name" value="Periplasmic binding protein-like II"/>
    <property type="match status" value="1"/>
</dbReference>
<sequence length="192" mass="21327">MALVATVDPGNENAIPWGYGTIGLGNNVTKVTQIMGDNVVLAYSDMIFMLENAAYLKEWGISMLEEAAQVFPAVLKYLGKDPNSTNPDDYKAALDVLKQIRPYIRQFSSSGYIDELAVGDLCMVYGFSGDVMIARKRAQEAKKTYEVNYFIPKGGAPAWFDLMVIPKDAPHPEEALAFINYIETPKRRGSTW</sequence>
<evidence type="ECO:0000313" key="6">
    <source>
        <dbReference type="Proteomes" id="UP000740926"/>
    </source>
</evidence>
<dbReference type="InterPro" id="IPR006059">
    <property type="entry name" value="SBP"/>
</dbReference>
<dbReference type="EMBL" id="JAANIU010007873">
    <property type="protein sequence ID" value="KAG1536480.1"/>
    <property type="molecule type" value="Genomic_DNA"/>
</dbReference>
<dbReference type="GO" id="GO:0015846">
    <property type="term" value="P:polyamine transport"/>
    <property type="evidence" value="ECO:0007669"/>
    <property type="project" value="InterPro"/>
</dbReference>
<dbReference type="InterPro" id="IPR001188">
    <property type="entry name" value="Sperm_putr-bd"/>
</dbReference>
<keyword evidence="3" id="KW-0732">Signal</keyword>
<dbReference type="Pfam" id="PF13416">
    <property type="entry name" value="SBP_bac_8"/>
    <property type="match status" value="1"/>
</dbReference>
<dbReference type="PANTHER" id="PTHR30222">
    <property type="entry name" value="SPERMIDINE/PUTRESCINE-BINDING PERIPLASMIC PROTEIN"/>
    <property type="match status" value="1"/>
</dbReference>
<evidence type="ECO:0000256" key="3">
    <source>
        <dbReference type="ARBA" id="ARBA00022729"/>
    </source>
</evidence>
<dbReference type="Proteomes" id="UP000740926">
    <property type="component" value="Unassembled WGS sequence"/>
</dbReference>
<keyword evidence="6" id="KW-1185">Reference proteome</keyword>
<dbReference type="PANTHER" id="PTHR30222:SF12">
    <property type="entry name" value="NORSPERMIDINE SENSOR"/>
    <property type="match status" value="1"/>
</dbReference>
<evidence type="ECO:0000313" key="5">
    <source>
        <dbReference type="EMBL" id="KAG1536480.1"/>
    </source>
</evidence>
<keyword evidence="2" id="KW-0813">Transport</keyword>
<dbReference type="SUPFAM" id="SSF53850">
    <property type="entry name" value="Periplasmic binding protein-like II"/>
    <property type="match status" value="1"/>
</dbReference>
<proteinExistence type="predicted"/>